<protein>
    <submittedName>
        <fullName evidence="2">PTS system mannose-specific EIID component</fullName>
    </submittedName>
</protein>
<dbReference type="PANTHER" id="PTHR32502:SF26">
    <property type="entry name" value="PHOSPHOTRANSFERASE SYSTEM SUGAR-SPECIFIC EIID COMPONENT"/>
    <property type="match status" value="1"/>
</dbReference>
<gene>
    <name evidence="2" type="primary">manZ_5</name>
    <name evidence="2" type="ORF">ERS852381_01483</name>
</gene>
<dbReference type="PROSITE" id="PS51108">
    <property type="entry name" value="PTS_EIID"/>
    <property type="match status" value="1"/>
</dbReference>
<keyword evidence="1" id="KW-0472">Membrane</keyword>
<organism evidence="2 3">
    <name type="scientific">Collinsella aerofaciens</name>
    <dbReference type="NCBI Taxonomy" id="74426"/>
    <lineage>
        <taxon>Bacteria</taxon>
        <taxon>Bacillati</taxon>
        <taxon>Actinomycetota</taxon>
        <taxon>Coriobacteriia</taxon>
        <taxon>Coriobacteriales</taxon>
        <taxon>Coriobacteriaceae</taxon>
        <taxon>Collinsella</taxon>
    </lineage>
</organism>
<dbReference type="InterPro" id="IPR050303">
    <property type="entry name" value="GatZ_KbaZ_carbometab"/>
</dbReference>
<dbReference type="Pfam" id="PF03613">
    <property type="entry name" value="EIID-AGA"/>
    <property type="match status" value="1"/>
</dbReference>
<evidence type="ECO:0000256" key="1">
    <source>
        <dbReference type="SAM" id="Phobius"/>
    </source>
</evidence>
<sequence>MENENITAVAEGKPSGYKVTKKDLRNANWRWLMSVCTFNYQTQQGASVAYALSPVLRKIYTNDEDYKQALNNHFRYYNTQPWLAAIILGACVAMEERDGLAAADAVQDLKIGTMGPLAGVGDSLLMTMIPTIMGSIAAYMAIEGNPVGAGIWFALILAIFWVRMHALEFGYKQGVKLVTDFSEKLPNLTAAASVLGLTVVGCLIASVIGVTCPISFSFGDVSMEIQPLLDKILPAMIPAAITGSAYYLLTKKNASMTVLILVVIVLAMVASAAGILA</sequence>
<dbReference type="RefSeq" id="WP_055287013.1">
    <property type="nucleotide sequence ID" value="NZ_CYYP01000013.1"/>
</dbReference>
<keyword evidence="1" id="KW-0812">Transmembrane</keyword>
<accession>A0A174EP52</accession>
<dbReference type="EMBL" id="CYYP01000013">
    <property type="protein sequence ID" value="CUO39057.1"/>
    <property type="molecule type" value="Genomic_DNA"/>
</dbReference>
<dbReference type="GO" id="GO:0005886">
    <property type="term" value="C:plasma membrane"/>
    <property type="evidence" value="ECO:0007669"/>
    <property type="project" value="TreeGrafter"/>
</dbReference>
<evidence type="ECO:0000313" key="3">
    <source>
        <dbReference type="Proteomes" id="UP000095468"/>
    </source>
</evidence>
<proteinExistence type="predicted"/>
<feature type="transmembrane region" description="Helical" evidence="1">
    <location>
        <begin position="188"/>
        <end position="211"/>
    </location>
</feature>
<evidence type="ECO:0000313" key="2">
    <source>
        <dbReference type="EMBL" id="CUO39057.1"/>
    </source>
</evidence>
<dbReference type="PANTHER" id="PTHR32502">
    <property type="entry name" value="N-ACETYLGALACTOSAMINE PERMEASE II COMPONENT-RELATED"/>
    <property type="match status" value="1"/>
</dbReference>
<dbReference type="AlphaFoldDB" id="A0A174EP52"/>
<feature type="transmembrane region" description="Helical" evidence="1">
    <location>
        <begin position="256"/>
        <end position="276"/>
    </location>
</feature>
<name>A0A174EP52_9ACTN</name>
<keyword evidence="1" id="KW-1133">Transmembrane helix</keyword>
<feature type="transmembrane region" description="Helical" evidence="1">
    <location>
        <begin position="124"/>
        <end position="142"/>
    </location>
</feature>
<feature type="transmembrane region" description="Helical" evidence="1">
    <location>
        <begin position="231"/>
        <end position="249"/>
    </location>
</feature>
<reference evidence="2 3" key="1">
    <citation type="submission" date="2015-09" db="EMBL/GenBank/DDBJ databases">
        <authorList>
            <consortium name="Pathogen Informatics"/>
        </authorList>
    </citation>
    <scope>NUCLEOTIDE SEQUENCE [LARGE SCALE GENOMIC DNA]</scope>
    <source>
        <strain evidence="2 3">2789STDY5608823</strain>
    </source>
</reference>
<dbReference type="InterPro" id="IPR004704">
    <property type="entry name" value="PTS_IID_man"/>
</dbReference>
<dbReference type="GO" id="GO:0009401">
    <property type="term" value="P:phosphoenolpyruvate-dependent sugar phosphotransferase system"/>
    <property type="evidence" value="ECO:0007669"/>
    <property type="project" value="InterPro"/>
</dbReference>
<dbReference type="Proteomes" id="UP000095468">
    <property type="component" value="Unassembled WGS sequence"/>
</dbReference>
<feature type="transmembrane region" description="Helical" evidence="1">
    <location>
        <begin position="148"/>
        <end position="167"/>
    </location>
</feature>